<feature type="non-terminal residue" evidence="8">
    <location>
        <position position="1"/>
    </location>
</feature>
<dbReference type="EMBL" id="MTKS01000242">
    <property type="protein sequence ID" value="RWX50956.1"/>
    <property type="molecule type" value="Genomic_DNA"/>
</dbReference>
<comment type="similarity">
    <text evidence="2 7">Belongs to the triosephosphate isomerase family.</text>
</comment>
<dbReference type="PANTHER" id="PTHR21139:SF42">
    <property type="entry name" value="TRIOSEPHOSPHATE ISOMERASE"/>
    <property type="match status" value="1"/>
</dbReference>
<dbReference type="GO" id="GO:0006096">
    <property type="term" value="P:glycolytic process"/>
    <property type="evidence" value="ECO:0007669"/>
    <property type="project" value="UniProtKB-UniRule"/>
</dbReference>
<gene>
    <name evidence="8" type="ORF">VU01_12421</name>
</gene>
<dbReference type="EC" id="5.3.1.1" evidence="7"/>
<dbReference type="UniPathway" id="UPA00109">
    <property type="reaction ID" value="UER00189"/>
</dbReference>
<evidence type="ECO:0000313" key="9">
    <source>
        <dbReference type="Proteomes" id="UP000288892"/>
    </source>
</evidence>
<sequence>GHGMPCPYSGEYNMTRTPLIAGNWKMYLTRAEAVELASAVADAGKGLTDREVMIAPAYLSLAAVKEAVADSPVRVAAQNVAWEKQGAFTGEISPPMLQDVGVDMVILGHSERRHVFGEDNAMVNRRLTGALQFGLTPILCVGETLEEREQGNTFKIVEEQLSQGLKDVQADQMEQVVVAYEPVWAIGTGKTATKEQAQEVHAFIRCALADLYKKTLADSVRILYGGSVKPENIDSLMAQPDVDGALVGGAALQAESFARIINFT</sequence>
<dbReference type="GO" id="GO:0006094">
    <property type="term" value="P:gluconeogenesis"/>
    <property type="evidence" value="ECO:0007669"/>
    <property type="project" value="UniProtKB-UniPathway"/>
</dbReference>
<proteinExistence type="inferred from homology"/>
<dbReference type="Gene3D" id="3.20.20.70">
    <property type="entry name" value="Aldolase class I"/>
    <property type="match status" value="1"/>
</dbReference>
<dbReference type="GO" id="GO:0019563">
    <property type="term" value="P:glycerol catabolic process"/>
    <property type="evidence" value="ECO:0007669"/>
    <property type="project" value="TreeGrafter"/>
</dbReference>
<comment type="pathway">
    <text evidence="1 7">Carbohydrate degradation; glycolysis; D-glyceraldehyde 3-phosphate from glycerone phosphate: step 1/1.</text>
</comment>
<evidence type="ECO:0000256" key="3">
    <source>
        <dbReference type="ARBA" id="ARBA00022432"/>
    </source>
</evidence>
<accession>A0A444JCZ9</accession>
<evidence type="ECO:0000313" key="8">
    <source>
        <dbReference type="EMBL" id="RWX50956.1"/>
    </source>
</evidence>
<evidence type="ECO:0000256" key="4">
    <source>
        <dbReference type="ARBA" id="ARBA00022490"/>
    </source>
</evidence>
<dbReference type="SUPFAM" id="SSF51351">
    <property type="entry name" value="Triosephosphate isomerase (TIM)"/>
    <property type="match status" value="1"/>
</dbReference>
<dbReference type="GO" id="GO:0005829">
    <property type="term" value="C:cytosol"/>
    <property type="evidence" value="ECO:0007669"/>
    <property type="project" value="TreeGrafter"/>
</dbReference>
<keyword evidence="5 7" id="KW-0324">Glycolysis</keyword>
<dbReference type="GO" id="GO:0046166">
    <property type="term" value="P:glyceraldehyde-3-phosphate biosynthetic process"/>
    <property type="evidence" value="ECO:0007669"/>
    <property type="project" value="TreeGrafter"/>
</dbReference>
<dbReference type="NCBIfam" id="TIGR00419">
    <property type="entry name" value="tim"/>
    <property type="match status" value="1"/>
</dbReference>
<dbReference type="InterPro" id="IPR035990">
    <property type="entry name" value="TIM_sf"/>
</dbReference>
<dbReference type="PANTHER" id="PTHR21139">
    <property type="entry name" value="TRIOSEPHOSPHATE ISOMERASE"/>
    <property type="match status" value="1"/>
</dbReference>
<evidence type="ECO:0000256" key="1">
    <source>
        <dbReference type="ARBA" id="ARBA00004680"/>
    </source>
</evidence>
<protein>
    <recommendedName>
        <fullName evidence="7">Triosephosphate isomerase</fullName>
        <ecNumber evidence="7">5.3.1.1</ecNumber>
    </recommendedName>
</protein>
<comment type="subcellular location">
    <subcellularLocation>
        <location evidence="7">Cytoplasm</location>
    </subcellularLocation>
</comment>
<dbReference type="Proteomes" id="UP000288892">
    <property type="component" value="Unassembled WGS sequence"/>
</dbReference>
<name>A0A444JCZ9_9BACT</name>
<dbReference type="CDD" id="cd00311">
    <property type="entry name" value="TIM"/>
    <property type="match status" value="1"/>
</dbReference>
<reference evidence="8 9" key="1">
    <citation type="submission" date="2017-01" db="EMBL/GenBank/DDBJ databases">
        <title>The cable genome- insights into the physiology and evolution of filamentous bacteria capable of sulfide oxidation via long distance electron transfer.</title>
        <authorList>
            <person name="Schreiber L."/>
            <person name="Bjerg J.T."/>
            <person name="Boggild A."/>
            <person name="Van De Vossenberg J."/>
            <person name="Meysman F."/>
            <person name="Nielsen L.P."/>
            <person name="Schramm A."/>
            <person name="Kjeldsen K.U."/>
        </authorList>
    </citation>
    <scope>NUCLEOTIDE SEQUENCE [LARGE SCALE GENOMIC DNA]</scope>
    <source>
        <strain evidence="8">A5</strain>
    </source>
</reference>
<dbReference type="PROSITE" id="PS00171">
    <property type="entry name" value="TIM_1"/>
    <property type="match status" value="1"/>
</dbReference>
<dbReference type="AlphaFoldDB" id="A0A444JCZ9"/>
<evidence type="ECO:0000256" key="7">
    <source>
        <dbReference type="RuleBase" id="RU363013"/>
    </source>
</evidence>
<organism evidence="8 9">
    <name type="scientific">Candidatus Electrothrix marina</name>
    <dbReference type="NCBI Taxonomy" id="1859130"/>
    <lineage>
        <taxon>Bacteria</taxon>
        <taxon>Pseudomonadati</taxon>
        <taxon>Thermodesulfobacteriota</taxon>
        <taxon>Desulfobulbia</taxon>
        <taxon>Desulfobulbales</taxon>
        <taxon>Desulfobulbaceae</taxon>
        <taxon>Candidatus Electrothrix</taxon>
    </lineage>
</organism>
<dbReference type="InterPro" id="IPR000652">
    <property type="entry name" value="Triosephosphate_isomerase"/>
</dbReference>
<dbReference type="Pfam" id="PF00121">
    <property type="entry name" value="TIM"/>
    <property type="match status" value="1"/>
</dbReference>
<dbReference type="FunFam" id="3.20.20.70:FF:000016">
    <property type="entry name" value="Triosephosphate isomerase"/>
    <property type="match status" value="1"/>
</dbReference>
<dbReference type="UniPathway" id="UPA00138"/>
<comment type="pathway">
    <text evidence="7">Carbohydrate biosynthesis; gluconeogenesis.</text>
</comment>
<keyword evidence="4 7" id="KW-0963">Cytoplasm</keyword>
<keyword evidence="9" id="KW-1185">Reference proteome</keyword>
<dbReference type="HAMAP" id="MF_00147_B">
    <property type="entry name" value="TIM_B"/>
    <property type="match status" value="1"/>
</dbReference>
<dbReference type="InterPro" id="IPR022896">
    <property type="entry name" value="TrioseP_Isoase_bac/euk"/>
</dbReference>
<comment type="catalytic activity">
    <reaction evidence="7">
        <text>D-glyceraldehyde 3-phosphate = dihydroxyacetone phosphate</text>
        <dbReference type="Rhea" id="RHEA:18585"/>
        <dbReference type="ChEBI" id="CHEBI:57642"/>
        <dbReference type="ChEBI" id="CHEBI:59776"/>
        <dbReference type="EC" id="5.3.1.1"/>
    </reaction>
</comment>
<comment type="subunit">
    <text evidence="7">Homodimer.</text>
</comment>
<evidence type="ECO:0000256" key="6">
    <source>
        <dbReference type="ARBA" id="ARBA00023235"/>
    </source>
</evidence>
<dbReference type="PROSITE" id="PS51440">
    <property type="entry name" value="TIM_2"/>
    <property type="match status" value="1"/>
</dbReference>
<dbReference type="InterPro" id="IPR013785">
    <property type="entry name" value="Aldolase_TIM"/>
</dbReference>
<dbReference type="InterPro" id="IPR020861">
    <property type="entry name" value="Triosephosphate_isomerase_AS"/>
</dbReference>
<dbReference type="GO" id="GO:0004807">
    <property type="term" value="F:triose-phosphate isomerase activity"/>
    <property type="evidence" value="ECO:0007669"/>
    <property type="project" value="UniProtKB-UniRule"/>
</dbReference>
<evidence type="ECO:0000256" key="2">
    <source>
        <dbReference type="ARBA" id="ARBA00007422"/>
    </source>
</evidence>
<evidence type="ECO:0000256" key="5">
    <source>
        <dbReference type="ARBA" id="ARBA00023152"/>
    </source>
</evidence>
<keyword evidence="3 7" id="KW-0312">Gluconeogenesis</keyword>
<comment type="caution">
    <text evidence="8">The sequence shown here is derived from an EMBL/GenBank/DDBJ whole genome shotgun (WGS) entry which is preliminary data.</text>
</comment>
<keyword evidence="6 7" id="KW-0413">Isomerase</keyword>